<dbReference type="InterPro" id="IPR026590">
    <property type="entry name" value="Ssirtuin_cat_dom"/>
</dbReference>
<feature type="binding site" evidence="4">
    <location>
        <position position="57"/>
    </location>
    <ligand>
        <name>Zn(2+)</name>
        <dbReference type="ChEBI" id="CHEBI:29105"/>
    </ligand>
</feature>
<dbReference type="EMBL" id="FXTM01000008">
    <property type="protein sequence ID" value="SMO51871.1"/>
    <property type="molecule type" value="Genomic_DNA"/>
</dbReference>
<evidence type="ECO:0000256" key="3">
    <source>
        <dbReference type="ARBA" id="ARBA00023027"/>
    </source>
</evidence>
<protein>
    <recommendedName>
        <fullName evidence="1">protein acetyllysine N-acetyltransferase</fullName>
        <ecNumber evidence="1">2.3.1.286</ecNumber>
    </recommendedName>
</protein>
<feature type="binding site" evidence="4">
    <location>
        <position position="60"/>
    </location>
    <ligand>
        <name>Zn(2+)</name>
        <dbReference type="ChEBI" id="CHEBI:29105"/>
    </ligand>
</feature>
<name>A0A521BZ76_9BACT</name>
<dbReference type="GO" id="GO:0017136">
    <property type="term" value="F:histone deacetylase activity, NAD-dependent"/>
    <property type="evidence" value="ECO:0007669"/>
    <property type="project" value="TreeGrafter"/>
</dbReference>
<feature type="domain" description="Deacetylase sirtuin-type" evidence="5">
    <location>
        <begin position="1"/>
        <end position="199"/>
    </location>
</feature>
<dbReference type="EC" id="2.3.1.286" evidence="1"/>
<accession>A0A521BZ76</accession>
<organism evidence="6 7">
    <name type="scientific">Balnearium lithotrophicum</name>
    <dbReference type="NCBI Taxonomy" id="223788"/>
    <lineage>
        <taxon>Bacteria</taxon>
        <taxon>Pseudomonadati</taxon>
        <taxon>Aquificota</taxon>
        <taxon>Aquificia</taxon>
        <taxon>Desulfurobacteriales</taxon>
        <taxon>Desulfurobacteriaceae</taxon>
        <taxon>Balnearium</taxon>
    </lineage>
</organism>
<evidence type="ECO:0000256" key="4">
    <source>
        <dbReference type="PROSITE-ProRule" id="PRU00236"/>
    </source>
</evidence>
<feature type="active site" description="Proton acceptor" evidence="4">
    <location>
        <position position="49"/>
    </location>
</feature>
<evidence type="ECO:0000256" key="1">
    <source>
        <dbReference type="ARBA" id="ARBA00012928"/>
    </source>
</evidence>
<keyword evidence="4" id="KW-0862">Zinc</keyword>
<dbReference type="PROSITE" id="PS50305">
    <property type="entry name" value="SIRTUIN"/>
    <property type="match status" value="1"/>
</dbReference>
<dbReference type="AlphaFoldDB" id="A0A521BZ76"/>
<keyword evidence="7" id="KW-1185">Reference proteome</keyword>
<dbReference type="InterPro" id="IPR050134">
    <property type="entry name" value="NAD-dep_sirtuin_deacylases"/>
</dbReference>
<keyword evidence="4" id="KW-0479">Metal-binding</keyword>
<keyword evidence="3" id="KW-0520">NAD</keyword>
<dbReference type="Gene3D" id="3.40.50.1220">
    <property type="entry name" value="TPP-binding domain"/>
    <property type="match status" value="1"/>
</dbReference>
<dbReference type="PANTHER" id="PTHR11085">
    <property type="entry name" value="NAD-DEPENDENT PROTEIN DEACYLASE SIRTUIN-5, MITOCHONDRIAL-RELATED"/>
    <property type="match status" value="1"/>
</dbReference>
<evidence type="ECO:0000259" key="5">
    <source>
        <dbReference type="PROSITE" id="PS50305"/>
    </source>
</evidence>
<feature type="binding site" evidence="4">
    <location>
        <position position="108"/>
    </location>
    <ligand>
        <name>Zn(2+)</name>
        <dbReference type="ChEBI" id="CHEBI:29105"/>
    </ligand>
</feature>
<dbReference type="GO" id="GO:0070403">
    <property type="term" value="F:NAD+ binding"/>
    <property type="evidence" value="ECO:0007669"/>
    <property type="project" value="InterPro"/>
</dbReference>
<dbReference type="InterPro" id="IPR003000">
    <property type="entry name" value="Sirtuin"/>
</dbReference>
<evidence type="ECO:0000313" key="6">
    <source>
        <dbReference type="EMBL" id="SMO51871.1"/>
    </source>
</evidence>
<evidence type="ECO:0000313" key="7">
    <source>
        <dbReference type="Proteomes" id="UP000317315"/>
    </source>
</evidence>
<dbReference type="SUPFAM" id="SSF52467">
    <property type="entry name" value="DHS-like NAD/FAD-binding domain"/>
    <property type="match status" value="1"/>
</dbReference>
<reference evidence="6 7" key="1">
    <citation type="submission" date="2017-05" db="EMBL/GenBank/DDBJ databases">
        <authorList>
            <person name="Varghese N."/>
            <person name="Submissions S."/>
        </authorList>
    </citation>
    <scope>NUCLEOTIDE SEQUENCE [LARGE SCALE GENOMIC DNA]</scope>
    <source>
        <strain evidence="6 7">DSM 16304</strain>
    </source>
</reference>
<dbReference type="GO" id="GO:0046872">
    <property type="term" value="F:metal ion binding"/>
    <property type="evidence" value="ECO:0007669"/>
    <property type="project" value="UniProtKB-KW"/>
</dbReference>
<feature type="binding site" evidence="4">
    <location>
        <position position="105"/>
    </location>
    <ligand>
        <name>Zn(2+)</name>
        <dbReference type="ChEBI" id="CHEBI:29105"/>
    </ligand>
</feature>
<gene>
    <name evidence="6" type="ORF">SAMN06269117_10868</name>
</gene>
<dbReference type="Pfam" id="PF02146">
    <property type="entry name" value="SIR2"/>
    <property type="match status" value="1"/>
</dbReference>
<keyword evidence="2" id="KW-0808">Transferase</keyword>
<dbReference type="InterPro" id="IPR029035">
    <property type="entry name" value="DHS-like_NAD/FAD-binding_dom"/>
</dbReference>
<evidence type="ECO:0000256" key="2">
    <source>
        <dbReference type="ARBA" id="ARBA00022679"/>
    </source>
</evidence>
<proteinExistence type="predicted"/>
<dbReference type="Proteomes" id="UP000317315">
    <property type="component" value="Unassembled WGS sequence"/>
</dbReference>
<sequence length="199" mass="22212">MHLIANSNPNPAHYAISKMEKVFPHFIHVTQNVDGLHREAGNRKFLELHGYIFDGKCRYCGALYPEKEFSVIFPLSSREFLKKISEEKLKEDVFRKIDGGELPICPKCGEVVGPGVVWFGESLPENVLEKAILFSENCELFITVGTSAVVQPAASLPLIAKKRGALLVEINPEETPISKYCDFTFRESASSVLPDLISE</sequence>
<dbReference type="PANTHER" id="PTHR11085:SF4">
    <property type="entry name" value="NAD-DEPENDENT PROTEIN DEACYLASE"/>
    <property type="match status" value="1"/>
</dbReference>